<comment type="caution">
    <text evidence="1">The sequence shown here is derived from an EMBL/GenBank/DDBJ whole genome shotgun (WGS) entry which is preliminary data.</text>
</comment>
<organism evidence="1 2">
    <name type="scientific">Aphis craccivora</name>
    <name type="common">Cowpea aphid</name>
    <dbReference type="NCBI Taxonomy" id="307492"/>
    <lineage>
        <taxon>Eukaryota</taxon>
        <taxon>Metazoa</taxon>
        <taxon>Ecdysozoa</taxon>
        <taxon>Arthropoda</taxon>
        <taxon>Hexapoda</taxon>
        <taxon>Insecta</taxon>
        <taxon>Pterygota</taxon>
        <taxon>Neoptera</taxon>
        <taxon>Paraneoptera</taxon>
        <taxon>Hemiptera</taxon>
        <taxon>Sternorrhyncha</taxon>
        <taxon>Aphidomorpha</taxon>
        <taxon>Aphidoidea</taxon>
        <taxon>Aphididae</taxon>
        <taxon>Aphidini</taxon>
        <taxon>Aphis</taxon>
        <taxon>Aphis</taxon>
    </lineage>
</organism>
<name>A0A6G0VJW3_APHCR</name>
<dbReference type="EMBL" id="VUJU01015856">
    <property type="protein sequence ID" value="KAF0691805.1"/>
    <property type="molecule type" value="Genomic_DNA"/>
</dbReference>
<accession>A0A6G0VJW3</accession>
<keyword evidence="2" id="KW-1185">Reference proteome</keyword>
<reference evidence="1 2" key="1">
    <citation type="submission" date="2019-08" db="EMBL/GenBank/DDBJ databases">
        <title>Whole genome of Aphis craccivora.</title>
        <authorList>
            <person name="Voronova N.V."/>
            <person name="Shulinski R.S."/>
            <person name="Bandarenka Y.V."/>
            <person name="Zhorov D.G."/>
            <person name="Warner D."/>
        </authorList>
    </citation>
    <scope>NUCLEOTIDE SEQUENCE [LARGE SCALE GENOMIC DNA]</scope>
    <source>
        <strain evidence="1">180601</strain>
        <tissue evidence="1">Whole Body</tissue>
    </source>
</reference>
<evidence type="ECO:0000313" key="2">
    <source>
        <dbReference type="Proteomes" id="UP000478052"/>
    </source>
</evidence>
<dbReference type="AlphaFoldDB" id="A0A6G0VJW3"/>
<protein>
    <submittedName>
        <fullName evidence="1">Envelope fusion protein</fullName>
    </submittedName>
</protein>
<evidence type="ECO:0000313" key="1">
    <source>
        <dbReference type="EMBL" id="KAF0691805.1"/>
    </source>
</evidence>
<sequence length="64" mass="7105">MMRVNVLVEIVQSASLGQIHPSIINTKALLEQFKDIKLVLPSGTNMSLKVKANNVYDLVKLLIN</sequence>
<proteinExistence type="predicted"/>
<gene>
    <name evidence="1" type="ORF">FWK35_00033831</name>
</gene>
<dbReference type="Proteomes" id="UP000478052">
    <property type="component" value="Unassembled WGS sequence"/>
</dbReference>